<evidence type="ECO:0000313" key="1">
    <source>
        <dbReference type="EMBL" id="GBP82624.1"/>
    </source>
</evidence>
<sequence length="143" mass="16817">MKHDAPNCLSALVIQNNFNEHTAAFQAIDSSHGFEDFPNLSYDKLLIISLGLYQMEQAKYCWYVKDKTFLVEVYEDDLEIDYNLSQFDIADVNTWNVNTCLLYHVMCIIWYLYVAWTRHQDTSIPPPADFLDNVFRLEEDDDD</sequence>
<dbReference type="AlphaFoldDB" id="A0A4C1Z6C7"/>
<dbReference type="Proteomes" id="UP000299102">
    <property type="component" value="Unassembled WGS sequence"/>
</dbReference>
<proteinExistence type="predicted"/>
<evidence type="ECO:0000313" key="2">
    <source>
        <dbReference type="Proteomes" id="UP000299102"/>
    </source>
</evidence>
<gene>
    <name evidence="1" type="ORF">EVAR_54100_1</name>
</gene>
<dbReference type="EMBL" id="BGZK01001574">
    <property type="protein sequence ID" value="GBP82624.1"/>
    <property type="molecule type" value="Genomic_DNA"/>
</dbReference>
<accession>A0A4C1Z6C7</accession>
<keyword evidence="2" id="KW-1185">Reference proteome</keyword>
<organism evidence="1 2">
    <name type="scientific">Eumeta variegata</name>
    <name type="common">Bagworm moth</name>
    <name type="synonym">Eumeta japonica</name>
    <dbReference type="NCBI Taxonomy" id="151549"/>
    <lineage>
        <taxon>Eukaryota</taxon>
        <taxon>Metazoa</taxon>
        <taxon>Ecdysozoa</taxon>
        <taxon>Arthropoda</taxon>
        <taxon>Hexapoda</taxon>
        <taxon>Insecta</taxon>
        <taxon>Pterygota</taxon>
        <taxon>Neoptera</taxon>
        <taxon>Endopterygota</taxon>
        <taxon>Lepidoptera</taxon>
        <taxon>Glossata</taxon>
        <taxon>Ditrysia</taxon>
        <taxon>Tineoidea</taxon>
        <taxon>Psychidae</taxon>
        <taxon>Oiketicinae</taxon>
        <taxon>Eumeta</taxon>
    </lineage>
</organism>
<dbReference type="OrthoDB" id="10046738at2759"/>
<name>A0A4C1Z6C7_EUMVA</name>
<comment type="caution">
    <text evidence="1">The sequence shown here is derived from an EMBL/GenBank/DDBJ whole genome shotgun (WGS) entry which is preliminary data.</text>
</comment>
<protein>
    <submittedName>
        <fullName evidence="1">Uncharacterized protein</fullName>
    </submittedName>
</protein>
<reference evidence="1 2" key="1">
    <citation type="journal article" date="2019" name="Commun. Biol.">
        <title>The bagworm genome reveals a unique fibroin gene that provides high tensile strength.</title>
        <authorList>
            <person name="Kono N."/>
            <person name="Nakamura H."/>
            <person name="Ohtoshi R."/>
            <person name="Tomita M."/>
            <person name="Numata K."/>
            <person name="Arakawa K."/>
        </authorList>
    </citation>
    <scope>NUCLEOTIDE SEQUENCE [LARGE SCALE GENOMIC DNA]</scope>
</reference>